<reference evidence="11" key="1">
    <citation type="submission" date="2017-02" db="EMBL/GenBank/DDBJ databases">
        <authorList>
            <person name="Dridi B."/>
        </authorList>
    </citation>
    <scope>NUCLEOTIDE SEQUENCE [LARGE SCALE GENOMIC DNA]</scope>
    <source>
        <strain evidence="11">EB411</strain>
    </source>
</reference>
<dbReference type="Pfam" id="PF07730">
    <property type="entry name" value="HisKA_3"/>
    <property type="match status" value="1"/>
</dbReference>
<dbReference type="SUPFAM" id="SSF55874">
    <property type="entry name" value="ATPase domain of HSP90 chaperone/DNA topoisomerase II/histidine kinase"/>
    <property type="match status" value="1"/>
</dbReference>
<keyword evidence="8" id="KW-0902">Two-component regulatory system</keyword>
<evidence type="ECO:0000256" key="5">
    <source>
        <dbReference type="ARBA" id="ARBA00022741"/>
    </source>
</evidence>
<protein>
    <recommendedName>
        <fullName evidence="2">histidine kinase</fullName>
        <ecNumber evidence="2">2.7.13.3</ecNumber>
    </recommendedName>
</protein>
<evidence type="ECO:0000256" key="1">
    <source>
        <dbReference type="ARBA" id="ARBA00000085"/>
    </source>
</evidence>
<dbReference type="InterPro" id="IPR036890">
    <property type="entry name" value="HATPase_C_sf"/>
</dbReference>
<evidence type="ECO:0000313" key="11">
    <source>
        <dbReference type="Proteomes" id="UP000196778"/>
    </source>
</evidence>
<dbReference type="EMBL" id="FUKR01000002">
    <property type="protein sequence ID" value="SJN15836.1"/>
    <property type="molecule type" value="Genomic_DNA"/>
</dbReference>
<dbReference type="GO" id="GO:0005524">
    <property type="term" value="F:ATP binding"/>
    <property type="evidence" value="ECO:0007669"/>
    <property type="project" value="UniProtKB-KW"/>
</dbReference>
<accession>A0A1R4I813</accession>
<dbReference type="SMART" id="SM00387">
    <property type="entry name" value="HATPase_c"/>
    <property type="match status" value="1"/>
</dbReference>
<keyword evidence="6 10" id="KW-0418">Kinase</keyword>
<dbReference type="GO" id="GO:0016020">
    <property type="term" value="C:membrane"/>
    <property type="evidence" value="ECO:0007669"/>
    <property type="project" value="InterPro"/>
</dbReference>
<evidence type="ECO:0000256" key="6">
    <source>
        <dbReference type="ARBA" id="ARBA00022777"/>
    </source>
</evidence>
<keyword evidence="5" id="KW-0547">Nucleotide-binding</keyword>
<dbReference type="PANTHER" id="PTHR24421">
    <property type="entry name" value="NITRATE/NITRITE SENSOR PROTEIN NARX-RELATED"/>
    <property type="match status" value="1"/>
</dbReference>
<dbReference type="CDD" id="cd16917">
    <property type="entry name" value="HATPase_UhpB-NarQ-NarX-like"/>
    <property type="match status" value="1"/>
</dbReference>
<dbReference type="Proteomes" id="UP000196778">
    <property type="component" value="Unassembled WGS sequence"/>
</dbReference>
<dbReference type="EC" id="2.7.13.3" evidence="2"/>
<dbReference type="AlphaFoldDB" id="A0A1R4I813"/>
<dbReference type="InterPro" id="IPR003594">
    <property type="entry name" value="HATPase_dom"/>
</dbReference>
<evidence type="ECO:0000256" key="8">
    <source>
        <dbReference type="ARBA" id="ARBA00023012"/>
    </source>
</evidence>
<name>A0A1R4I813_9MICO</name>
<evidence type="ECO:0000256" key="4">
    <source>
        <dbReference type="ARBA" id="ARBA00022679"/>
    </source>
</evidence>
<dbReference type="Pfam" id="PF02518">
    <property type="entry name" value="HATPase_c"/>
    <property type="match status" value="1"/>
</dbReference>
<organism evidence="10 11">
    <name type="scientific">Mycetocola reblochoni REB411</name>
    <dbReference type="NCBI Taxonomy" id="1255698"/>
    <lineage>
        <taxon>Bacteria</taxon>
        <taxon>Bacillati</taxon>
        <taxon>Actinomycetota</taxon>
        <taxon>Actinomycetes</taxon>
        <taxon>Micrococcales</taxon>
        <taxon>Microbacteriaceae</taxon>
        <taxon>Mycetocola</taxon>
    </lineage>
</organism>
<keyword evidence="3" id="KW-0597">Phosphoprotein</keyword>
<proteinExistence type="predicted"/>
<evidence type="ECO:0000256" key="2">
    <source>
        <dbReference type="ARBA" id="ARBA00012438"/>
    </source>
</evidence>
<keyword evidence="7" id="KW-0067">ATP-binding</keyword>
<dbReference type="Gene3D" id="3.30.565.10">
    <property type="entry name" value="Histidine kinase-like ATPase, C-terminal domain"/>
    <property type="match status" value="1"/>
</dbReference>
<dbReference type="InterPro" id="IPR050482">
    <property type="entry name" value="Sensor_HK_TwoCompSys"/>
</dbReference>
<keyword evidence="4" id="KW-0808">Transferase</keyword>
<evidence type="ECO:0000256" key="3">
    <source>
        <dbReference type="ARBA" id="ARBA00022553"/>
    </source>
</evidence>
<dbReference type="OrthoDB" id="4792453at2"/>
<comment type="catalytic activity">
    <reaction evidence="1">
        <text>ATP + protein L-histidine = ADP + protein N-phospho-L-histidine.</text>
        <dbReference type="EC" id="2.7.13.3"/>
    </reaction>
</comment>
<sequence length="319" mass="33699">MRGRRRVRAALTAALLDHGVAPELPELVGVVGSTLRADSCAITLGSRTERWLSPRLPDTAGEPQDTARLVLQSDPLVVVELSPSRLMPERVLWQPLLILVAPLAVADGIESSHRAGAAAARRLADVRWRASTDMEHERRRLERDLHDGAQHHLVALRMAIALAEHRRDEPGAEQRLAALRAQLDEAERLLLATARGVLPRVLAAEGLGGALRSLREPGVVVDAEVPRVMPAVESALYFIALEAISNALKYAPGATVTVTAAAVGERVRVVVADDGPGFAVGGSAGGLAYLAERLAAIGGELDVVSAPGEGTVITASAPR</sequence>
<feature type="domain" description="Histidine kinase/HSP90-like ATPase" evidence="9">
    <location>
        <begin position="231"/>
        <end position="319"/>
    </location>
</feature>
<dbReference type="GO" id="GO:0046983">
    <property type="term" value="F:protein dimerization activity"/>
    <property type="evidence" value="ECO:0007669"/>
    <property type="project" value="InterPro"/>
</dbReference>
<evidence type="ECO:0000313" key="10">
    <source>
        <dbReference type="EMBL" id="SJN15836.1"/>
    </source>
</evidence>
<dbReference type="PANTHER" id="PTHR24421:SF10">
    <property type="entry name" value="NITRATE_NITRITE SENSOR PROTEIN NARQ"/>
    <property type="match status" value="1"/>
</dbReference>
<dbReference type="Gene3D" id="1.20.5.1930">
    <property type="match status" value="1"/>
</dbReference>
<keyword evidence="11" id="KW-1185">Reference proteome</keyword>
<evidence type="ECO:0000256" key="7">
    <source>
        <dbReference type="ARBA" id="ARBA00022840"/>
    </source>
</evidence>
<dbReference type="InterPro" id="IPR011712">
    <property type="entry name" value="Sig_transdc_His_kin_sub3_dim/P"/>
</dbReference>
<gene>
    <name evidence="10" type="ORF">FM119_00245</name>
</gene>
<evidence type="ECO:0000259" key="9">
    <source>
        <dbReference type="SMART" id="SM00387"/>
    </source>
</evidence>
<dbReference type="RefSeq" id="WP_087135688.1">
    <property type="nucleotide sequence ID" value="NZ_FUKR01000002.1"/>
</dbReference>
<dbReference type="GO" id="GO:0000155">
    <property type="term" value="F:phosphorelay sensor kinase activity"/>
    <property type="evidence" value="ECO:0007669"/>
    <property type="project" value="InterPro"/>
</dbReference>